<reference evidence="1 2" key="1">
    <citation type="submission" date="2014-07" db="EMBL/GenBank/DDBJ databases">
        <title>Methanogenic archaea and the global carbon cycle.</title>
        <authorList>
            <person name="Henriksen J.R."/>
            <person name="Luke J."/>
            <person name="Reinhart S."/>
            <person name="Benedict M.N."/>
            <person name="Youngblut N.D."/>
            <person name="Metcalf M.E."/>
            <person name="Whitaker R.J."/>
            <person name="Metcalf W.W."/>
        </authorList>
    </citation>
    <scope>NUCLEOTIDE SEQUENCE [LARGE SCALE GENOMIC DNA]</scope>
    <source>
        <strain evidence="1 2">HB-1</strain>
    </source>
</reference>
<keyword evidence="2" id="KW-1185">Reference proteome</keyword>
<evidence type="ECO:0000313" key="1">
    <source>
        <dbReference type="EMBL" id="AKB80215.1"/>
    </source>
</evidence>
<dbReference type="EMBL" id="CP009516">
    <property type="protein sequence ID" value="AKB80215.1"/>
    <property type="molecule type" value="Genomic_DNA"/>
</dbReference>
<dbReference type="AlphaFoldDB" id="A0A0E3WVN9"/>
<evidence type="ECO:0000313" key="2">
    <source>
        <dbReference type="Proteomes" id="UP000033101"/>
    </source>
</evidence>
<protein>
    <submittedName>
        <fullName evidence="1">Uncharacterized protein</fullName>
    </submittedName>
</protein>
<sequence length="67" mass="7791">MIFPFTPVIALKSSFFFSYESYTNFSGFSIRKGILQRVGKDLIDYNPQRNRGIDIKKIFSSISIYIN</sequence>
<name>A0A0E3WVN9_9EURY</name>
<organism evidence="1 2">
    <name type="scientific">Methanosarcina horonobensis HB-1 = JCM 15518</name>
    <dbReference type="NCBI Taxonomy" id="1434110"/>
    <lineage>
        <taxon>Archaea</taxon>
        <taxon>Methanobacteriati</taxon>
        <taxon>Methanobacteriota</taxon>
        <taxon>Stenosarchaea group</taxon>
        <taxon>Methanomicrobia</taxon>
        <taxon>Methanosarcinales</taxon>
        <taxon>Methanosarcinaceae</taxon>
        <taxon>Methanosarcina</taxon>
    </lineage>
</organism>
<dbReference type="Proteomes" id="UP000033101">
    <property type="component" value="Chromosome"/>
</dbReference>
<accession>A0A0E3WVN9</accession>
<dbReference type="HOGENOM" id="CLU_2802248_0_0_2"/>
<dbReference type="KEGG" id="mhor:MSHOH_3732"/>
<gene>
    <name evidence="1" type="ORF">MSHOH_3732</name>
</gene>
<proteinExistence type="predicted"/>